<keyword evidence="7" id="KW-0904">Protein phosphatase</keyword>
<keyword evidence="8" id="KW-0464">Manganese</keyword>
<dbReference type="InterPro" id="IPR001932">
    <property type="entry name" value="PPM-type_phosphatase-like_dom"/>
</dbReference>
<reference evidence="11 12" key="1">
    <citation type="journal article" date="2024" name="Plant J.">
        <title>Genome sequences and population genomics reveal climatic adaptation and genomic divergence between two closely related sweetgum species.</title>
        <authorList>
            <person name="Xu W.Q."/>
            <person name="Ren C.Q."/>
            <person name="Zhang X.Y."/>
            <person name="Comes H.P."/>
            <person name="Liu X.H."/>
            <person name="Li Y.G."/>
            <person name="Kettle C.J."/>
            <person name="Jalonen R."/>
            <person name="Gaisberger H."/>
            <person name="Ma Y.Z."/>
            <person name="Qiu Y.X."/>
        </authorList>
    </citation>
    <scope>NUCLEOTIDE SEQUENCE [LARGE SCALE GENOMIC DNA]</scope>
    <source>
        <strain evidence="11">Hangzhou</strain>
    </source>
</reference>
<dbReference type="EMBL" id="JBBPBK010000001">
    <property type="protein sequence ID" value="KAK9291631.1"/>
    <property type="molecule type" value="Genomic_DNA"/>
</dbReference>
<dbReference type="InterPro" id="IPR036457">
    <property type="entry name" value="PPM-type-like_dom_sf"/>
</dbReference>
<protein>
    <recommendedName>
        <fullName evidence="3">protein-serine/threonine phosphatase</fullName>
        <ecNumber evidence="3">3.1.3.16</ecNumber>
    </recommendedName>
</protein>
<organism evidence="11 12">
    <name type="scientific">Liquidambar formosana</name>
    <name type="common">Formosan gum</name>
    <dbReference type="NCBI Taxonomy" id="63359"/>
    <lineage>
        <taxon>Eukaryota</taxon>
        <taxon>Viridiplantae</taxon>
        <taxon>Streptophyta</taxon>
        <taxon>Embryophyta</taxon>
        <taxon>Tracheophyta</taxon>
        <taxon>Spermatophyta</taxon>
        <taxon>Magnoliopsida</taxon>
        <taxon>eudicotyledons</taxon>
        <taxon>Gunneridae</taxon>
        <taxon>Pentapetalae</taxon>
        <taxon>Saxifragales</taxon>
        <taxon>Altingiaceae</taxon>
        <taxon>Liquidambar</taxon>
    </lineage>
</organism>
<feature type="region of interest" description="Disordered" evidence="9">
    <location>
        <begin position="98"/>
        <end position="123"/>
    </location>
</feature>
<proteinExistence type="predicted"/>
<dbReference type="SUPFAM" id="SSF81606">
    <property type="entry name" value="PP2C-like"/>
    <property type="match status" value="1"/>
</dbReference>
<evidence type="ECO:0000256" key="5">
    <source>
        <dbReference type="ARBA" id="ARBA00022801"/>
    </source>
</evidence>
<dbReference type="Gene3D" id="3.60.40.10">
    <property type="entry name" value="PPM-type phosphatase domain"/>
    <property type="match status" value="1"/>
</dbReference>
<evidence type="ECO:0000256" key="7">
    <source>
        <dbReference type="ARBA" id="ARBA00022912"/>
    </source>
</evidence>
<evidence type="ECO:0000256" key="1">
    <source>
        <dbReference type="ARBA" id="ARBA00001936"/>
    </source>
</evidence>
<evidence type="ECO:0000256" key="9">
    <source>
        <dbReference type="SAM" id="MobiDB-lite"/>
    </source>
</evidence>
<dbReference type="GO" id="GO:0046872">
    <property type="term" value="F:metal ion binding"/>
    <property type="evidence" value="ECO:0007669"/>
    <property type="project" value="UniProtKB-KW"/>
</dbReference>
<name>A0AAP0SBX8_LIQFO</name>
<evidence type="ECO:0000256" key="4">
    <source>
        <dbReference type="ARBA" id="ARBA00022723"/>
    </source>
</evidence>
<dbReference type="PANTHER" id="PTHR47992">
    <property type="entry name" value="PROTEIN PHOSPHATASE"/>
    <property type="match status" value="1"/>
</dbReference>
<evidence type="ECO:0000256" key="3">
    <source>
        <dbReference type="ARBA" id="ARBA00013081"/>
    </source>
</evidence>
<dbReference type="PROSITE" id="PS01032">
    <property type="entry name" value="PPM_1"/>
    <property type="match status" value="1"/>
</dbReference>
<comment type="cofactor">
    <cofactor evidence="1">
        <name>Mn(2+)</name>
        <dbReference type="ChEBI" id="CHEBI:29035"/>
    </cofactor>
</comment>
<dbReference type="PROSITE" id="PS51746">
    <property type="entry name" value="PPM_2"/>
    <property type="match status" value="1"/>
</dbReference>
<feature type="domain" description="PPM-type phosphatase" evidence="10">
    <location>
        <begin position="36"/>
        <end position="123"/>
    </location>
</feature>
<evidence type="ECO:0000259" key="10">
    <source>
        <dbReference type="PROSITE" id="PS51746"/>
    </source>
</evidence>
<keyword evidence="6" id="KW-0460">Magnesium</keyword>
<dbReference type="AlphaFoldDB" id="A0AAP0SBX8"/>
<keyword evidence="4" id="KW-0479">Metal-binding</keyword>
<evidence type="ECO:0000256" key="8">
    <source>
        <dbReference type="ARBA" id="ARBA00023211"/>
    </source>
</evidence>
<dbReference type="InterPro" id="IPR000222">
    <property type="entry name" value="PP2C_BS"/>
</dbReference>
<dbReference type="Proteomes" id="UP001415857">
    <property type="component" value="Unassembled WGS sequence"/>
</dbReference>
<keyword evidence="5" id="KW-0378">Hydrolase</keyword>
<keyword evidence="12" id="KW-1185">Reference proteome</keyword>
<dbReference type="Pfam" id="PF00481">
    <property type="entry name" value="PP2C"/>
    <property type="match status" value="1"/>
</dbReference>
<sequence>MLRRRHRRRRRRITEALSSKAVAAASETPMESRAPVFGLMSVAGRSREMEDAVSVRTNFCRRLPAHFFAVYDGHGGPHVAAQCRERMHGYLEEELMRVESMEESASGEDSQARRAAAATKPRD</sequence>
<evidence type="ECO:0000256" key="2">
    <source>
        <dbReference type="ARBA" id="ARBA00001946"/>
    </source>
</evidence>
<gene>
    <name evidence="11" type="ORF">L1049_019580</name>
</gene>
<dbReference type="InterPro" id="IPR015655">
    <property type="entry name" value="PP2C"/>
</dbReference>
<dbReference type="EC" id="3.1.3.16" evidence="3"/>
<dbReference type="GO" id="GO:0004722">
    <property type="term" value="F:protein serine/threonine phosphatase activity"/>
    <property type="evidence" value="ECO:0007669"/>
    <property type="project" value="UniProtKB-EC"/>
</dbReference>
<comment type="cofactor">
    <cofactor evidence="2">
        <name>Mg(2+)</name>
        <dbReference type="ChEBI" id="CHEBI:18420"/>
    </cofactor>
</comment>
<accession>A0AAP0SBX8</accession>
<evidence type="ECO:0000313" key="12">
    <source>
        <dbReference type="Proteomes" id="UP001415857"/>
    </source>
</evidence>
<comment type="caution">
    <text evidence="11">The sequence shown here is derived from an EMBL/GenBank/DDBJ whole genome shotgun (WGS) entry which is preliminary data.</text>
</comment>
<evidence type="ECO:0000313" key="11">
    <source>
        <dbReference type="EMBL" id="KAK9291631.1"/>
    </source>
</evidence>
<evidence type="ECO:0000256" key="6">
    <source>
        <dbReference type="ARBA" id="ARBA00022842"/>
    </source>
</evidence>